<organism evidence="2 3">
    <name type="scientific">Mucilaginibacter pankratovii</name>
    <dbReference type="NCBI Taxonomy" id="2772110"/>
    <lineage>
        <taxon>Bacteria</taxon>
        <taxon>Pseudomonadati</taxon>
        <taxon>Bacteroidota</taxon>
        <taxon>Sphingobacteriia</taxon>
        <taxon>Sphingobacteriales</taxon>
        <taxon>Sphingobacteriaceae</taxon>
        <taxon>Mucilaginibacter</taxon>
    </lineage>
</organism>
<accession>A0ABR7WQH4</accession>
<proteinExistence type="predicted"/>
<dbReference type="RefSeq" id="WP_191188187.1">
    <property type="nucleotide sequence ID" value="NZ_JACWMY010000003.1"/>
</dbReference>
<gene>
    <name evidence="2" type="ORF">IDJ77_06800</name>
</gene>
<sequence>MKIVKMSNSGIRSALIFLVVCAMAVAGCKNQRPFNGREWNDGDGIDFPKRYMMVEDLLATHKLKGMTYKQVILLLKYPQRNSHTDRSFYYDITLKMDGIDTAYFKGLLFKLNADSVVTDVQVFEKTAKKKEKK</sequence>
<feature type="signal peptide" evidence="1">
    <location>
        <begin position="1"/>
        <end position="24"/>
    </location>
</feature>
<name>A0ABR7WQH4_9SPHI</name>
<dbReference type="EMBL" id="JACWMY010000003">
    <property type="protein sequence ID" value="MBD1363512.1"/>
    <property type="molecule type" value="Genomic_DNA"/>
</dbReference>
<evidence type="ECO:0000313" key="3">
    <source>
        <dbReference type="Proteomes" id="UP000606600"/>
    </source>
</evidence>
<evidence type="ECO:0000313" key="2">
    <source>
        <dbReference type="EMBL" id="MBD1363512.1"/>
    </source>
</evidence>
<evidence type="ECO:0008006" key="4">
    <source>
        <dbReference type="Google" id="ProtNLM"/>
    </source>
</evidence>
<dbReference type="Proteomes" id="UP000606600">
    <property type="component" value="Unassembled WGS sequence"/>
</dbReference>
<protein>
    <recommendedName>
        <fullName evidence="4">DUF4476 domain-containing protein</fullName>
    </recommendedName>
</protein>
<dbReference type="PROSITE" id="PS51257">
    <property type="entry name" value="PROKAR_LIPOPROTEIN"/>
    <property type="match status" value="1"/>
</dbReference>
<evidence type="ECO:0000256" key="1">
    <source>
        <dbReference type="SAM" id="SignalP"/>
    </source>
</evidence>
<keyword evidence="1" id="KW-0732">Signal</keyword>
<feature type="chain" id="PRO_5046113563" description="DUF4476 domain-containing protein" evidence="1">
    <location>
        <begin position="25"/>
        <end position="133"/>
    </location>
</feature>
<comment type="caution">
    <text evidence="2">The sequence shown here is derived from an EMBL/GenBank/DDBJ whole genome shotgun (WGS) entry which is preliminary data.</text>
</comment>
<keyword evidence="3" id="KW-1185">Reference proteome</keyword>
<reference evidence="2 3" key="1">
    <citation type="submission" date="2020-09" db="EMBL/GenBank/DDBJ databases">
        <title>Novel species of Mucilaginibacter isolated from a glacier on the Tibetan Plateau.</title>
        <authorList>
            <person name="Liu Q."/>
            <person name="Xin Y.-H."/>
        </authorList>
    </citation>
    <scope>NUCLEOTIDE SEQUENCE [LARGE SCALE GENOMIC DNA]</scope>
    <source>
        <strain evidence="2 3">ZT4R22</strain>
    </source>
</reference>